<dbReference type="EMBL" id="KN833235">
    <property type="protein sequence ID" value="KIM71689.1"/>
    <property type="molecule type" value="Genomic_DNA"/>
</dbReference>
<dbReference type="AlphaFoldDB" id="A0A0C3EUH2"/>
<proteinExistence type="predicted"/>
<protein>
    <submittedName>
        <fullName evidence="1">Uncharacterized protein</fullName>
    </submittedName>
</protein>
<dbReference type="InParanoid" id="A0A0C3EUH2"/>
<dbReference type="HOGENOM" id="CLU_2723106_0_0_1"/>
<sequence length="72" mass="7934">MLIIGGKTGATTIENDHEFSVALGALLKKNWETCQMGVEFDVNDIEGFCIQNWPILTSDVNQDGDEELLFGT</sequence>
<reference evidence="2" key="2">
    <citation type="submission" date="2015-01" db="EMBL/GenBank/DDBJ databases">
        <title>Evolutionary Origins and Diversification of the Mycorrhizal Mutualists.</title>
        <authorList>
            <consortium name="DOE Joint Genome Institute"/>
            <consortium name="Mycorrhizal Genomics Consortium"/>
            <person name="Kohler A."/>
            <person name="Kuo A."/>
            <person name="Nagy L.G."/>
            <person name="Floudas D."/>
            <person name="Copeland A."/>
            <person name="Barry K.W."/>
            <person name="Cichocki N."/>
            <person name="Veneault-Fourrey C."/>
            <person name="LaButti K."/>
            <person name="Lindquist E.A."/>
            <person name="Lipzen A."/>
            <person name="Lundell T."/>
            <person name="Morin E."/>
            <person name="Murat C."/>
            <person name="Riley R."/>
            <person name="Ohm R."/>
            <person name="Sun H."/>
            <person name="Tunlid A."/>
            <person name="Henrissat B."/>
            <person name="Grigoriev I.V."/>
            <person name="Hibbett D.S."/>
            <person name="Martin F."/>
        </authorList>
    </citation>
    <scope>NUCLEOTIDE SEQUENCE [LARGE SCALE GENOMIC DNA]</scope>
    <source>
        <strain evidence="2">F 1598</strain>
    </source>
</reference>
<dbReference type="OrthoDB" id="3261928at2759"/>
<evidence type="ECO:0000313" key="2">
    <source>
        <dbReference type="Proteomes" id="UP000054166"/>
    </source>
</evidence>
<reference evidence="1 2" key="1">
    <citation type="submission" date="2014-04" db="EMBL/GenBank/DDBJ databases">
        <authorList>
            <consortium name="DOE Joint Genome Institute"/>
            <person name="Kuo A."/>
            <person name="Tarkka M."/>
            <person name="Buscot F."/>
            <person name="Kohler A."/>
            <person name="Nagy L.G."/>
            <person name="Floudas D."/>
            <person name="Copeland A."/>
            <person name="Barry K.W."/>
            <person name="Cichocki N."/>
            <person name="Veneault-Fourrey C."/>
            <person name="LaButti K."/>
            <person name="Lindquist E.A."/>
            <person name="Lipzen A."/>
            <person name="Lundell T."/>
            <person name="Morin E."/>
            <person name="Murat C."/>
            <person name="Sun H."/>
            <person name="Tunlid A."/>
            <person name="Henrissat B."/>
            <person name="Grigoriev I.V."/>
            <person name="Hibbett D.S."/>
            <person name="Martin F."/>
            <person name="Nordberg H.P."/>
            <person name="Cantor M.N."/>
            <person name="Hua S.X."/>
        </authorList>
    </citation>
    <scope>NUCLEOTIDE SEQUENCE [LARGE SCALE GENOMIC DNA]</scope>
    <source>
        <strain evidence="1 2">F 1598</strain>
    </source>
</reference>
<gene>
    <name evidence="1" type="ORF">PILCRDRAFT_16824</name>
</gene>
<dbReference type="Proteomes" id="UP000054166">
    <property type="component" value="Unassembled WGS sequence"/>
</dbReference>
<name>A0A0C3EUH2_PILCF</name>
<organism evidence="1 2">
    <name type="scientific">Piloderma croceum (strain F 1598)</name>
    <dbReference type="NCBI Taxonomy" id="765440"/>
    <lineage>
        <taxon>Eukaryota</taxon>
        <taxon>Fungi</taxon>
        <taxon>Dikarya</taxon>
        <taxon>Basidiomycota</taxon>
        <taxon>Agaricomycotina</taxon>
        <taxon>Agaricomycetes</taxon>
        <taxon>Agaricomycetidae</taxon>
        <taxon>Atheliales</taxon>
        <taxon>Atheliaceae</taxon>
        <taxon>Piloderma</taxon>
    </lineage>
</organism>
<keyword evidence="2" id="KW-1185">Reference proteome</keyword>
<accession>A0A0C3EUH2</accession>
<evidence type="ECO:0000313" key="1">
    <source>
        <dbReference type="EMBL" id="KIM71689.1"/>
    </source>
</evidence>